<dbReference type="SMART" id="SM00830">
    <property type="entry name" value="CM_2"/>
    <property type="match status" value="1"/>
</dbReference>
<dbReference type="NCBIfam" id="TIGR01806">
    <property type="entry name" value="CM_mono2"/>
    <property type="match status" value="1"/>
</dbReference>
<dbReference type="GO" id="GO:0009697">
    <property type="term" value="P:salicylic acid biosynthetic process"/>
    <property type="evidence" value="ECO:0007669"/>
    <property type="project" value="TreeGrafter"/>
</dbReference>
<dbReference type="UniPathway" id="UPA00120">
    <property type="reaction ID" value="UER00203"/>
</dbReference>
<name>A0A5P2BPW5_STRVZ</name>
<dbReference type="GO" id="GO:0046417">
    <property type="term" value="P:chorismate metabolic process"/>
    <property type="evidence" value="ECO:0007669"/>
    <property type="project" value="InterPro"/>
</dbReference>
<comment type="pathway">
    <text evidence="1">Metabolic intermediate biosynthesis; prephenate biosynthesis; prephenate from chorismate: step 1/1.</text>
</comment>
<protein>
    <recommendedName>
        <fullName evidence="2">chorismate mutase</fullName>
        <ecNumber evidence="2">5.4.99.5</ecNumber>
    </recommendedName>
</protein>
<dbReference type="EC" id="5.4.99.5" evidence="2"/>
<reference evidence="6 7" key="1">
    <citation type="submission" date="2018-05" db="EMBL/GenBank/DDBJ databases">
        <title>Streptomyces venezuelae.</title>
        <authorList>
            <person name="Kim W."/>
            <person name="Lee N."/>
            <person name="Cho B.-K."/>
        </authorList>
    </citation>
    <scope>NUCLEOTIDE SEQUENCE [LARGE SCALE GENOMIC DNA]</scope>
    <source>
        <strain evidence="6 7">ATCC 14584</strain>
    </source>
</reference>
<dbReference type="Gene3D" id="1.20.59.10">
    <property type="entry name" value="Chorismate mutase"/>
    <property type="match status" value="1"/>
</dbReference>
<dbReference type="InterPro" id="IPR002701">
    <property type="entry name" value="CM_II_prokaryot"/>
</dbReference>
<feature type="domain" description="Chorismate mutase" evidence="5">
    <location>
        <begin position="38"/>
        <end position="131"/>
    </location>
</feature>
<evidence type="ECO:0000256" key="1">
    <source>
        <dbReference type="ARBA" id="ARBA00004817"/>
    </source>
</evidence>
<evidence type="ECO:0000256" key="2">
    <source>
        <dbReference type="ARBA" id="ARBA00012404"/>
    </source>
</evidence>
<dbReference type="AlphaFoldDB" id="A0A5P2BPW5"/>
<dbReference type="InterPro" id="IPR008240">
    <property type="entry name" value="Chorismate_mutase_periplasmic"/>
</dbReference>
<evidence type="ECO:0000313" key="7">
    <source>
        <dbReference type="Proteomes" id="UP000322927"/>
    </source>
</evidence>
<dbReference type="PANTHER" id="PTHR38041">
    <property type="entry name" value="CHORISMATE MUTASE"/>
    <property type="match status" value="1"/>
</dbReference>
<dbReference type="OrthoDB" id="3825510at2"/>
<dbReference type="PANTHER" id="PTHR38041:SF2">
    <property type="entry name" value="SECRETED CHORISMATE MUTASE"/>
    <property type="match status" value="1"/>
</dbReference>
<dbReference type="EMBL" id="CP029192">
    <property type="protein sequence ID" value="QES32373.1"/>
    <property type="molecule type" value="Genomic_DNA"/>
</dbReference>
<sequence length="213" mass="22090">MSEGDVVRHTPSVRRVLVTGALTAVLLVSGGTAVAAPVQPAAAPSAPGASVGPYAQLRPLADLSARRLATADLVAAAKYGTDSPIDDPARERQVLDAVAAQAKEAGADPQATVRIFRDQIEANKVVQRGLFRRWDADPAQAPTERPDLAEVREEINRVNGELVRSVAASPVARSAPYCAGALTAAAAHVRHAHRLDALHSVALGRALPSVCAG</sequence>
<gene>
    <name evidence="6" type="ORF">DEJ48_02180</name>
</gene>
<evidence type="ECO:0000313" key="6">
    <source>
        <dbReference type="EMBL" id="QES32373.1"/>
    </source>
</evidence>
<dbReference type="PROSITE" id="PS51168">
    <property type="entry name" value="CHORISMATE_MUT_2"/>
    <property type="match status" value="1"/>
</dbReference>
<organism evidence="6 7">
    <name type="scientific">Streptomyces venezuelae</name>
    <dbReference type="NCBI Taxonomy" id="54571"/>
    <lineage>
        <taxon>Bacteria</taxon>
        <taxon>Bacillati</taxon>
        <taxon>Actinomycetota</taxon>
        <taxon>Actinomycetes</taxon>
        <taxon>Kitasatosporales</taxon>
        <taxon>Streptomycetaceae</taxon>
        <taxon>Streptomyces</taxon>
    </lineage>
</organism>
<dbReference type="InterPro" id="IPR051331">
    <property type="entry name" value="Chorismate_mutase-related"/>
</dbReference>
<dbReference type="Proteomes" id="UP000322927">
    <property type="component" value="Chromosome"/>
</dbReference>
<dbReference type="InterPro" id="IPR036979">
    <property type="entry name" value="CM_dom_sf"/>
</dbReference>
<keyword evidence="3" id="KW-0732">Signal</keyword>
<dbReference type="Pfam" id="PF01817">
    <property type="entry name" value="CM_2"/>
    <property type="match status" value="1"/>
</dbReference>
<keyword evidence="4" id="KW-0413">Isomerase</keyword>
<dbReference type="SUPFAM" id="SSF48600">
    <property type="entry name" value="Chorismate mutase II"/>
    <property type="match status" value="1"/>
</dbReference>
<dbReference type="InterPro" id="IPR036263">
    <property type="entry name" value="Chorismate_II_sf"/>
</dbReference>
<proteinExistence type="predicted"/>
<evidence type="ECO:0000259" key="5">
    <source>
        <dbReference type="PROSITE" id="PS51168"/>
    </source>
</evidence>
<dbReference type="NCBIfam" id="NF006741">
    <property type="entry name" value="PRK09269.1"/>
    <property type="match status" value="1"/>
</dbReference>
<evidence type="ECO:0000256" key="3">
    <source>
        <dbReference type="ARBA" id="ARBA00022729"/>
    </source>
</evidence>
<accession>A0A5P2BPW5</accession>
<evidence type="ECO:0000256" key="4">
    <source>
        <dbReference type="ARBA" id="ARBA00023235"/>
    </source>
</evidence>
<dbReference type="GO" id="GO:0004106">
    <property type="term" value="F:chorismate mutase activity"/>
    <property type="evidence" value="ECO:0007669"/>
    <property type="project" value="UniProtKB-EC"/>
</dbReference>